<evidence type="ECO:0000256" key="6">
    <source>
        <dbReference type="ARBA" id="ARBA00022833"/>
    </source>
</evidence>
<evidence type="ECO:0000256" key="3">
    <source>
        <dbReference type="ARBA" id="ARBA00011416"/>
    </source>
</evidence>
<dbReference type="SUPFAM" id="SSF46689">
    <property type="entry name" value="Homeodomain-like"/>
    <property type="match status" value="1"/>
</dbReference>
<dbReference type="AlphaFoldDB" id="A0A1D1XRC6"/>
<evidence type="ECO:0000256" key="12">
    <source>
        <dbReference type="SAM" id="MobiDB-lite"/>
    </source>
</evidence>
<evidence type="ECO:0000256" key="4">
    <source>
        <dbReference type="ARBA" id="ARBA00022723"/>
    </source>
</evidence>
<dbReference type="PROSITE" id="PS51523">
    <property type="entry name" value="ZF_HD_DIMER"/>
    <property type="match status" value="1"/>
</dbReference>
<dbReference type="EMBL" id="GDJX01022993">
    <property type="protein sequence ID" value="JAT44943.1"/>
    <property type="molecule type" value="Transcribed_RNA"/>
</dbReference>
<dbReference type="Pfam" id="PF04770">
    <property type="entry name" value="ZF-HD_dimer"/>
    <property type="match status" value="1"/>
</dbReference>
<dbReference type="PANTHER" id="PTHR31948:SF16">
    <property type="entry name" value="ZINC-FINGER HOMEODOMAIN PROTEIN 11"/>
    <property type="match status" value="1"/>
</dbReference>
<dbReference type="GO" id="GO:0005634">
    <property type="term" value="C:nucleus"/>
    <property type="evidence" value="ECO:0007669"/>
    <property type="project" value="UniProtKB-SubCell"/>
</dbReference>
<name>A0A1D1XRC6_9ARAE</name>
<dbReference type="GO" id="GO:0000976">
    <property type="term" value="F:transcription cis-regulatory region binding"/>
    <property type="evidence" value="ECO:0007669"/>
    <property type="project" value="TreeGrafter"/>
</dbReference>
<keyword evidence="6" id="KW-0862">Zinc</keyword>
<evidence type="ECO:0000256" key="11">
    <source>
        <dbReference type="ARBA" id="ARBA00023242"/>
    </source>
</evidence>
<dbReference type="InterPro" id="IPR006456">
    <property type="entry name" value="ZF_HD_homeobox_Cys/His_dimer"/>
</dbReference>
<evidence type="ECO:0000256" key="9">
    <source>
        <dbReference type="ARBA" id="ARBA00023155"/>
    </source>
</evidence>
<evidence type="ECO:0000259" key="13">
    <source>
        <dbReference type="PROSITE" id="PS51523"/>
    </source>
</evidence>
<comment type="function">
    <text evidence="1">Putative transcription factor.</text>
</comment>
<comment type="subunit">
    <text evidence="3">Homo- and heterodimer with other ZFHD proteins.</text>
</comment>
<keyword evidence="7" id="KW-0805">Transcription regulation</keyword>
<accession>A0A1D1XRC6</accession>
<keyword evidence="9 14" id="KW-0371">Homeobox</keyword>
<feature type="region of interest" description="Disordered" evidence="12">
    <location>
        <begin position="172"/>
        <end position="310"/>
    </location>
</feature>
<evidence type="ECO:0000256" key="10">
    <source>
        <dbReference type="ARBA" id="ARBA00023163"/>
    </source>
</evidence>
<dbReference type="NCBIfam" id="TIGR01566">
    <property type="entry name" value="ZF_HD_prot_N"/>
    <property type="match status" value="1"/>
</dbReference>
<gene>
    <name evidence="14" type="primary">At4g24660_8</name>
    <name evidence="14" type="ORF">g.108185</name>
</gene>
<evidence type="ECO:0000256" key="7">
    <source>
        <dbReference type="ARBA" id="ARBA00023015"/>
    </source>
</evidence>
<dbReference type="InterPro" id="IPR006455">
    <property type="entry name" value="Homeodomain_ZF_HD"/>
</dbReference>
<evidence type="ECO:0000256" key="5">
    <source>
        <dbReference type="ARBA" id="ARBA00022771"/>
    </source>
</evidence>
<sequence>RERERERVCRCPLRMFGRMEAERSREQYRECMRNHAASLGTYATDGCGEYTPEPSGRPDSLLCAACGCHRNFHRKYVALGSCGGGSLAGDRALAVFPSPTASEERSEGKRRTRTKFSELQKEQMLQFAERIGWKIQRREGGAASGGEDEVSRFCREIGVTRQVFKVWMHNHKNSSASSSSTTTTTPNPVTTPPTPGAASRPPPSASPPPPRTPASSSAGSSSTSSTTWASTPPPPSPATPTCAPPRSPPSAPSPPSSPPWRPPTPAARLPPRLHAAAVACCRGRGRRGRRGGRCGRPRGGGAPPRRDGSA</sequence>
<comment type="subcellular location">
    <subcellularLocation>
        <location evidence="2">Nucleus</location>
    </subcellularLocation>
</comment>
<keyword evidence="11" id="KW-0539">Nucleus</keyword>
<evidence type="ECO:0000256" key="2">
    <source>
        <dbReference type="ARBA" id="ARBA00004123"/>
    </source>
</evidence>
<protein>
    <submittedName>
        <fullName evidence="14">ZF-HD homeobox protein At4g24660</fullName>
    </submittedName>
</protein>
<feature type="compositionally biased region" description="Basic residues" evidence="12">
    <location>
        <begin position="283"/>
        <end position="296"/>
    </location>
</feature>
<evidence type="ECO:0000313" key="14">
    <source>
        <dbReference type="EMBL" id="JAT44943.1"/>
    </source>
</evidence>
<dbReference type="GO" id="GO:0008270">
    <property type="term" value="F:zinc ion binding"/>
    <property type="evidence" value="ECO:0007669"/>
    <property type="project" value="UniProtKB-KW"/>
</dbReference>
<keyword evidence="10" id="KW-0804">Transcription</keyword>
<feature type="compositionally biased region" description="Pro residues" evidence="12">
    <location>
        <begin position="189"/>
        <end position="212"/>
    </location>
</feature>
<dbReference type="NCBIfam" id="TIGR01565">
    <property type="entry name" value="homeo_ZF_HD"/>
    <property type="match status" value="1"/>
</dbReference>
<dbReference type="Gene3D" id="1.10.10.60">
    <property type="entry name" value="Homeodomain-like"/>
    <property type="match status" value="1"/>
</dbReference>
<dbReference type="InterPro" id="IPR009057">
    <property type="entry name" value="Homeodomain-like_sf"/>
</dbReference>
<organism evidence="14">
    <name type="scientific">Anthurium amnicola</name>
    <dbReference type="NCBI Taxonomy" id="1678845"/>
    <lineage>
        <taxon>Eukaryota</taxon>
        <taxon>Viridiplantae</taxon>
        <taxon>Streptophyta</taxon>
        <taxon>Embryophyta</taxon>
        <taxon>Tracheophyta</taxon>
        <taxon>Spermatophyta</taxon>
        <taxon>Magnoliopsida</taxon>
        <taxon>Liliopsida</taxon>
        <taxon>Araceae</taxon>
        <taxon>Pothoideae</taxon>
        <taxon>Potheae</taxon>
        <taxon>Anthurium</taxon>
    </lineage>
</organism>
<feature type="compositionally biased region" description="Pro residues" evidence="12">
    <location>
        <begin position="231"/>
        <end position="265"/>
    </location>
</feature>
<proteinExistence type="predicted"/>
<reference evidence="14" key="1">
    <citation type="submission" date="2015-07" db="EMBL/GenBank/DDBJ databases">
        <title>Transcriptome Assembly of Anthurium amnicola.</title>
        <authorList>
            <person name="Suzuki J."/>
        </authorList>
    </citation>
    <scope>NUCLEOTIDE SEQUENCE</scope>
</reference>
<feature type="domain" description="ZF-HD dimerization-type" evidence="13">
    <location>
        <begin position="28"/>
        <end position="76"/>
    </location>
</feature>
<feature type="compositionally biased region" description="Low complexity" evidence="12">
    <location>
        <begin position="174"/>
        <end position="188"/>
    </location>
</feature>
<feature type="non-terminal residue" evidence="14">
    <location>
        <position position="310"/>
    </location>
</feature>
<dbReference type="GO" id="GO:0003700">
    <property type="term" value="F:DNA-binding transcription factor activity"/>
    <property type="evidence" value="ECO:0007669"/>
    <property type="project" value="TreeGrafter"/>
</dbReference>
<evidence type="ECO:0000256" key="8">
    <source>
        <dbReference type="ARBA" id="ARBA00023125"/>
    </source>
</evidence>
<dbReference type="GO" id="GO:0050793">
    <property type="term" value="P:regulation of developmental process"/>
    <property type="evidence" value="ECO:0007669"/>
    <property type="project" value="TreeGrafter"/>
</dbReference>
<keyword evidence="5" id="KW-0863">Zinc-finger</keyword>
<feature type="compositionally biased region" description="Low complexity" evidence="12">
    <location>
        <begin position="213"/>
        <end position="230"/>
    </location>
</feature>
<keyword evidence="4" id="KW-0479">Metal-binding</keyword>
<keyword evidence="8 14" id="KW-0238">DNA-binding</keyword>
<dbReference type="PANTHER" id="PTHR31948">
    <property type="entry name" value="ZINC-FINGER HOMEODOMAIN PROTEIN 2"/>
    <property type="match status" value="1"/>
</dbReference>
<feature type="non-terminal residue" evidence="14">
    <location>
        <position position="1"/>
    </location>
</feature>
<evidence type="ECO:0000256" key="1">
    <source>
        <dbReference type="ARBA" id="ARBA00004049"/>
    </source>
</evidence>